<dbReference type="InterPro" id="IPR001878">
    <property type="entry name" value="Znf_CCHC"/>
</dbReference>
<protein>
    <recommendedName>
        <fullName evidence="2">CCHC-type domain-containing protein</fullName>
    </recommendedName>
</protein>
<dbReference type="Proteomes" id="UP000740883">
    <property type="component" value="Unassembled WGS sequence"/>
</dbReference>
<evidence type="ECO:0000256" key="1">
    <source>
        <dbReference type="PROSITE-ProRule" id="PRU00047"/>
    </source>
</evidence>
<organism evidence="3 4">
    <name type="scientific">Nosema granulosis</name>
    <dbReference type="NCBI Taxonomy" id="83296"/>
    <lineage>
        <taxon>Eukaryota</taxon>
        <taxon>Fungi</taxon>
        <taxon>Fungi incertae sedis</taxon>
        <taxon>Microsporidia</taxon>
        <taxon>Nosematidae</taxon>
        <taxon>Nosema</taxon>
    </lineage>
</organism>
<accession>A0A9P6KYL5</accession>
<evidence type="ECO:0000313" key="4">
    <source>
        <dbReference type="Proteomes" id="UP000740883"/>
    </source>
</evidence>
<name>A0A9P6KYL5_9MICR</name>
<keyword evidence="4" id="KW-1185">Reference proteome</keyword>
<dbReference type="SUPFAM" id="SSF57756">
    <property type="entry name" value="Retrovirus zinc finger-like domains"/>
    <property type="match status" value="1"/>
</dbReference>
<dbReference type="AlphaFoldDB" id="A0A9P6KYL5"/>
<comment type="caution">
    <text evidence="3">The sequence shown here is derived from an EMBL/GenBank/DDBJ whole genome shotgun (WGS) entry which is preliminary data.</text>
</comment>
<dbReference type="PROSITE" id="PS50158">
    <property type="entry name" value="ZF_CCHC"/>
    <property type="match status" value="1"/>
</dbReference>
<dbReference type="EMBL" id="SBJO01000281">
    <property type="protein sequence ID" value="KAF9761668.1"/>
    <property type="molecule type" value="Genomic_DNA"/>
</dbReference>
<reference evidence="3 4" key="1">
    <citation type="journal article" date="2020" name="Genome Biol. Evol.">
        <title>Comparative genomics of strictly vertically transmitted, feminizing microsporidia endosymbionts of amphipod crustaceans.</title>
        <authorList>
            <person name="Cormier A."/>
            <person name="Chebbi M.A."/>
            <person name="Giraud I."/>
            <person name="Wattier R."/>
            <person name="Teixeira M."/>
            <person name="Gilbert C."/>
            <person name="Rigaud T."/>
            <person name="Cordaux R."/>
        </authorList>
    </citation>
    <scope>NUCLEOTIDE SEQUENCE [LARGE SCALE GENOMIC DNA]</scope>
    <source>
        <strain evidence="3 4">Ou3-Ou53</strain>
    </source>
</reference>
<dbReference type="GO" id="GO:0008270">
    <property type="term" value="F:zinc ion binding"/>
    <property type="evidence" value="ECO:0007669"/>
    <property type="project" value="UniProtKB-KW"/>
</dbReference>
<dbReference type="InterPro" id="IPR036875">
    <property type="entry name" value="Znf_CCHC_sf"/>
</dbReference>
<sequence length="115" mass="13742">MIYKQKPEDGDRRINDLPSKSIFTCKTRQQQKAERIRLYRERRLARERSQCFICERFGHHARECRSNKVSKLKDEQTEHRSSTKITVHKNREEIIKTKPVQEEIKKVGTKTGKDS</sequence>
<proteinExistence type="predicted"/>
<evidence type="ECO:0000313" key="3">
    <source>
        <dbReference type="EMBL" id="KAF9761668.1"/>
    </source>
</evidence>
<evidence type="ECO:0000259" key="2">
    <source>
        <dbReference type="PROSITE" id="PS50158"/>
    </source>
</evidence>
<dbReference type="Gene3D" id="4.10.60.10">
    <property type="entry name" value="Zinc finger, CCHC-type"/>
    <property type="match status" value="1"/>
</dbReference>
<gene>
    <name evidence="3" type="ORF">NGRA_2475</name>
</gene>
<feature type="domain" description="CCHC-type" evidence="2">
    <location>
        <begin position="51"/>
        <end position="66"/>
    </location>
</feature>
<keyword evidence="1" id="KW-0862">Zinc</keyword>
<dbReference type="GO" id="GO:0003676">
    <property type="term" value="F:nucleic acid binding"/>
    <property type="evidence" value="ECO:0007669"/>
    <property type="project" value="InterPro"/>
</dbReference>
<keyword evidence="1" id="KW-0863">Zinc-finger</keyword>
<keyword evidence="1" id="KW-0479">Metal-binding</keyword>